<evidence type="ECO:0000313" key="1">
    <source>
        <dbReference type="EMBL" id="EEN82587.1"/>
    </source>
</evidence>
<dbReference type="Proteomes" id="UP000004295">
    <property type="component" value="Unassembled WGS sequence"/>
</dbReference>
<name>C3JB98_POREA</name>
<gene>
    <name evidence="1" type="ORF">POREN0001_1541</name>
</gene>
<sequence>MCFGIDFVYMKHENYLRHVEMVQQLVREYYEPGRQDRCLAEVWRRWVYPVYPMCYETLRRIMAINLKEEQTQMRAAQSRPVQASLFGDLEF</sequence>
<organism evidence="1 2">
    <name type="scientific">Porphyromonas endodontalis (strain ATCC 35406 / DSM 24491 / JCM 8526 / CCUG 16442 / BCRC 14492 / NCTC 13058 / HG 370)</name>
    <name type="common">Bacteroides endodontalis</name>
    <dbReference type="NCBI Taxonomy" id="553175"/>
    <lineage>
        <taxon>Bacteria</taxon>
        <taxon>Pseudomonadati</taxon>
        <taxon>Bacteroidota</taxon>
        <taxon>Bacteroidia</taxon>
        <taxon>Bacteroidales</taxon>
        <taxon>Porphyromonadaceae</taxon>
        <taxon>Porphyromonas</taxon>
    </lineage>
</organism>
<accession>C3JB98</accession>
<dbReference type="STRING" id="553175.POREN0001_1541"/>
<dbReference type="AlphaFoldDB" id="C3JB98"/>
<dbReference type="EMBL" id="ACNN01000024">
    <property type="protein sequence ID" value="EEN82587.1"/>
    <property type="molecule type" value="Genomic_DNA"/>
</dbReference>
<comment type="caution">
    <text evidence="1">The sequence shown here is derived from an EMBL/GenBank/DDBJ whole genome shotgun (WGS) entry which is preliminary data.</text>
</comment>
<proteinExistence type="predicted"/>
<reference evidence="1 2" key="1">
    <citation type="submission" date="2009-04" db="EMBL/GenBank/DDBJ databases">
        <authorList>
            <person name="Sebastian Y."/>
            <person name="Madupu R."/>
            <person name="Durkin A.S."/>
            <person name="Torralba M."/>
            <person name="Methe B."/>
            <person name="Sutton G.G."/>
            <person name="Strausberg R.L."/>
            <person name="Nelson K.E."/>
        </authorList>
    </citation>
    <scope>NUCLEOTIDE SEQUENCE [LARGE SCALE GENOMIC DNA]</scope>
    <source>
        <strain evidence="2">ATCC 35406 / BCRC 14492 / JCM 8526 / NCTC 13058 / HG 370</strain>
    </source>
</reference>
<keyword evidence="2" id="KW-1185">Reference proteome</keyword>
<protein>
    <submittedName>
        <fullName evidence="1">Uncharacterized protein</fullName>
    </submittedName>
</protein>
<evidence type="ECO:0000313" key="2">
    <source>
        <dbReference type="Proteomes" id="UP000004295"/>
    </source>
</evidence>